<sequence>MLVFGDAHAADPDNRRYLLAAYEAGDADRALHVGDLEHYDLPVPTWFVAGNNEDFDVIDSLRATASDGNERESVDGGVRNVHLLAGQLAEVDGLTVLGLSGNFAPTKYDCDRGDLTGGRRRHFTRADVERAIDSGRDADVDVLLTHEAPHGLISYGYDPGSDPVDELIDAVEPALCLVGHHHRHAETTIGESRVVALAPVWESYYDLDTATLALERFETPDERE</sequence>
<evidence type="ECO:0000313" key="2">
    <source>
        <dbReference type="Proteomes" id="UP001596432"/>
    </source>
</evidence>
<dbReference type="InterPro" id="IPR029052">
    <property type="entry name" value="Metallo-depent_PP-like"/>
</dbReference>
<dbReference type="RefSeq" id="WP_382261847.1">
    <property type="nucleotide sequence ID" value="NZ_CP118158.1"/>
</dbReference>
<gene>
    <name evidence="1" type="ORF">ACFQMA_05405</name>
</gene>
<evidence type="ECO:0000313" key="1">
    <source>
        <dbReference type="EMBL" id="MFC7139274.1"/>
    </source>
</evidence>
<organism evidence="1 2">
    <name type="scientific">Halosimplex aquaticum</name>
    <dbReference type="NCBI Taxonomy" id="3026162"/>
    <lineage>
        <taxon>Archaea</taxon>
        <taxon>Methanobacteriati</taxon>
        <taxon>Methanobacteriota</taxon>
        <taxon>Stenosarchaea group</taxon>
        <taxon>Halobacteria</taxon>
        <taxon>Halobacteriales</taxon>
        <taxon>Haloarculaceae</taxon>
        <taxon>Halosimplex</taxon>
    </lineage>
</organism>
<comment type="caution">
    <text evidence="1">The sequence shown here is derived from an EMBL/GenBank/DDBJ whole genome shotgun (WGS) entry which is preliminary data.</text>
</comment>
<dbReference type="EMBL" id="JBHTAS010000001">
    <property type="protein sequence ID" value="MFC7139274.1"/>
    <property type="molecule type" value="Genomic_DNA"/>
</dbReference>
<keyword evidence="2" id="KW-1185">Reference proteome</keyword>
<proteinExistence type="predicted"/>
<dbReference type="SUPFAM" id="SSF56300">
    <property type="entry name" value="Metallo-dependent phosphatases"/>
    <property type="match status" value="1"/>
</dbReference>
<dbReference type="Gene3D" id="3.60.21.10">
    <property type="match status" value="1"/>
</dbReference>
<dbReference type="GeneID" id="78819526"/>
<protein>
    <submittedName>
        <fullName evidence="1">Metallophosphoesterase</fullName>
    </submittedName>
</protein>
<dbReference type="AlphaFoldDB" id="A0ABD5XVU4"/>
<name>A0ABD5XVU4_9EURY</name>
<accession>A0ABD5XVU4</accession>
<reference evidence="1 2" key="1">
    <citation type="journal article" date="2019" name="Int. J. Syst. Evol. Microbiol.">
        <title>The Global Catalogue of Microorganisms (GCM) 10K type strain sequencing project: providing services to taxonomists for standard genome sequencing and annotation.</title>
        <authorList>
            <consortium name="The Broad Institute Genomics Platform"/>
            <consortium name="The Broad Institute Genome Sequencing Center for Infectious Disease"/>
            <person name="Wu L."/>
            <person name="Ma J."/>
        </authorList>
    </citation>
    <scope>NUCLEOTIDE SEQUENCE [LARGE SCALE GENOMIC DNA]</scope>
    <source>
        <strain evidence="1 2">XZYJT29</strain>
    </source>
</reference>
<dbReference type="Proteomes" id="UP001596432">
    <property type="component" value="Unassembled WGS sequence"/>
</dbReference>